<feature type="compositionally biased region" description="Basic and acidic residues" evidence="1">
    <location>
        <begin position="184"/>
        <end position="202"/>
    </location>
</feature>
<comment type="caution">
    <text evidence="2">The sequence shown here is derived from an EMBL/GenBank/DDBJ whole genome shotgun (WGS) entry which is preliminary data.</text>
</comment>
<gene>
    <name evidence="2" type="ORF">D9757_011042</name>
</gene>
<reference evidence="2 3" key="1">
    <citation type="journal article" date="2020" name="ISME J.">
        <title>Uncovering the hidden diversity of litter-decomposition mechanisms in mushroom-forming fungi.</title>
        <authorList>
            <person name="Floudas D."/>
            <person name="Bentzer J."/>
            <person name="Ahren D."/>
            <person name="Johansson T."/>
            <person name="Persson P."/>
            <person name="Tunlid A."/>
        </authorList>
    </citation>
    <scope>NUCLEOTIDE SEQUENCE [LARGE SCALE GENOMIC DNA]</scope>
    <source>
        <strain evidence="2 3">CBS 406.79</strain>
    </source>
</reference>
<dbReference type="Proteomes" id="UP000518752">
    <property type="component" value="Unassembled WGS sequence"/>
</dbReference>
<dbReference type="AlphaFoldDB" id="A0A8H5LQ59"/>
<evidence type="ECO:0000256" key="1">
    <source>
        <dbReference type="SAM" id="MobiDB-lite"/>
    </source>
</evidence>
<keyword evidence="3" id="KW-1185">Reference proteome</keyword>
<accession>A0A8H5LQ59</accession>
<name>A0A8H5LQ59_9AGAR</name>
<protein>
    <submittedName>
        <fullName evidence="2">Uncharacterized protein</fullName>
    </submittedName>
</protein>
<feature type="region of interest" description="Disordered" evidence="1">
    <location>
        <begin position="119"/>
        <end position="209"/>
    </location>
</feature>
<feature type="compositionally biased region" description="Gly residues" evidence="1">
    <location>
        <begin position="84"/>
        <end position="94"/>
    </location>
</feature>
<feature type="compositionally biased region" description="Low complexity" evidence="1">
    <location>
        <begin position="135"/>
        <end position="151"/>
    </location>
</feature>
<proteinExistence type="predicted"/>
<evidence type="ECO:0000313" key="2">
    <source>
        <dbReference type="EMBL" id="KAF5365870.1"/>
    </source>
</evidence>
<feature type="compositionally biased region" description="Low complexity" evidence="1">
    <location>
        <begin position="1"/>
        <end position="22"/>
    </location>
</feature>
<organism evidence="2 3">
    <name type="scientific">Collybiopsis confluens</name>
    <dbReference type="NCBI Taxonomy" id="2823264"/>
    <lineage>
        <taxon>Eukaryota</taxon>
        <taxon>Fungi</taxon>
        <taxon>Dikarya</taxon>
        <taxon>Basidiomycota</taxon>
        <taxon>Agaricomycotina</taxon>
        <taxon>Agaricomycetes</taxon>
        <taxon>Agaricomycetidae</taxon>
        <taxon>Agaricales</taxon>
        <taxon>Marasmiineae</taxon>
        <taxon>Omphalotaceae</taxon>
        <taxon>Collybiopsis</taxon>
    </lineage>
</organism>
<evidence type="ECO:0000313" key="3">
    <source>
        <dbReference type="Proteomes" id="UP000518752"/>
    </source>
</evidence>
<feature type="compositionally biased region" description="Low complexity" evidence="1">
    <location>
        <begin position="159"/>
        <end position="168"/>
    </location>
</feature>
<feature type="compositionally biased region" description="Low complexity" evidence="1">
    <location>
        <begin position="62"/>
        <end position="83"/>
    </location>
</feature>
<feature type="region of interest" description="Disordered" evidence="1">
    <location>
        <begin position="1"/>
        <end position="98"/>
    </location>
</feature>
<sequence>MNLDLSVLDDVRSSSSPSSLPPQTAYSALPQTASTTFGANEPEPELASISRSRSSSRDAIKSLPSSSRPSSPLSASLDSELLHGSGGGGGGAAPGHGEAKVLTTLSYGAASGPGLDYVALTTTAEPPPLRPVSEPRSGLELSSSSLPLPHQSHLHHNHTLPSSSFPASAEEEETVAVSSSSSPDLEHDSLHLSVRHGEAGHDEESEQEDVGRLLALADTTTPMPIPVSFQMDEKSPWAD</sequence>
<feature type="compositionally biased region" description="Polar residues" evidence="1">
    <location>
        <begin position="24"/>
        <end position="38"/>
    </location>
</feature>
<dbReference type="EMBL" id="JAACJN010000159">
    <property type="protein sequence ID" value="KAF5365870.1"/>
    <property type="molecule type" value="Genomic_DNA"/>
</dbReference>